<gene>
    <name evidence="1" type="ORF">M9H77_08966</name>
</gene>
<reference evidence="2" key="1">
    <citation type="journal article" date="2023" name="Nat. Plants">
        <title>Single-cell RNA sequencing provides a high-resolution roadmap for understanding the multicellular compartmentation of specialized metabolism.</title>
        <authorList>
            <person name="Sun S."/>
            <person name="Shen X."/>
            <person name="Li Y."/>
            <person name="Li Y."/>
            <person name="Wang S."/>
            <person name="Li R."/>
            <person name="Zhang H."/>
            <person name="Shen G."/>
            <person name="Guo B."/>
            <person name="Wei J."/>
            <person name="Xu J."/>
            <person name="St-Pierre B."/>
            <person name="Chen S."/>
            <person name="Sun C."/>
        </authorList>
    </citation>
    <scope>NUCLEOTIDE SEQUENCE [LARGE SCALE GENOMIC DNA]</scope>
</reference>
<proteinExistence type="predicted"/>
<dbReference type="EMBL" id="CM044702">
    <property type="protein sequence ID" value="KAI5678016.1"/>
    <property type="molecule type" value="Genomic_DNA"/>
</dbReference>
<protein>
    <submittedName>
        <fullName evidence="1">Uncharacterized protein</fullName>
    </submittedName>
</protein>
<evidence type="ECO:0000313" key="1">
    <source>
        <dbReference type="EMBL" id="KAI5678016.1"/>
    </source>
</evidence>
<accession>A0ACC0BZB4</accession>
<organism evidence="1 2">
    <name type="scientific">Catharanthus roseus</name>
    <name type="common">Madagascar periwinkle</name>
    <name type="synonym">Vinca rosea</name>
    <dbReference type="NCBI Taxonomy" id="4058"/>
    <lineage>
        <taxon>Eukaryota</taxon>
        <taxon>Viridiplantae</taxon>
        <taxon>Streptophyta</taxon>
        <taxon>Embryophyta</taxon>
        <taxon>Tracheophyta</taxon>
        <taxon>Spermatophyta</taxon>
        <taxon>Magnoliopsida</taxon>
        <taxon>eudicotyledons</taxon>
        <taxon>Gunneridae</taxon>
        <taxon>Pentapetalae</taxon>
        <taxon>asterids</taxon>
        <taxon>lamiids</taxon>
        <taxon>Gentianales</taxon>
        <taxon>Apocynaceae</taxon>
        <taxon>Rauvolfioideae</taxon>
        <taxon>Vinceae</taxon>
        <taxon>Catharanthinae</taxon>
        <taxon>Catharanthus</taxon>
    </lineage>
</organism>
<evidence type="ECO:0000313" key="2">
    <source>
        <dbReference type="Proteomes" id="UP001060085"/>
    </source>
</evidence>
<sequence length="203" mass="22422">MVRPSGRRRYDDLGPVTNRTGRVQGRTITASSRGAPKSSTQPLPVPFRSRPLLPSHLSHIPVLYEAYGSAHQHSQPPPAVYDPYLAAPTVRSHIPYRSLAQEPLTEFSGPARQGLGEEPDRVRSLHIRGEEDERADDGGDGDGDDDDSEDAGDKEQPVPLAPVAPTSRSNGRPSSREREKVDWQFYARDVQVPTQRKRVKASD</sequence>
<dbReference type="Proteomes" id="UP001060085">
    <property type="component" value="Linkage Group LG02"/>
</dbReference>
<name>A0ACC0BZB4_CATRO</name>
<comment type="caution">
    <text evidence="1">The sequence shown here is derived from an EMBL/GenBank/DDBJ whole genome shotgun (WGS) entry which is preliminary data.</text>
</comment>
<keyword evidence="2" id="KW-1185">Reference proteome</keyword>